<keyword evidence="2" id="KW-0812">Transmembrane</keyword>
<feature type="chain" id="PRO_5026853666" description="Capsular polysaccharide biosynthesis protein" evidence="3">
    <location>
        <begin position="29"/>
        <end position="413"/>
    </location>
</feature>
<name>A0A6L9VY05_9ACTN</name>
<evidence type="ECO:0000313" key="5">
    <source>
        <dbReference type="Proteomes" id="UP000479241"/>
    </source>
</evidence>
<dbReference type="EMBL" id="JAAGWG010000001">
    <property type="protein sequence ID" value="NEK84284.1"/>
    <property type="molecule type" value="Genomic_DNA"/>
</dbReference>
<feature type="transmembrane region" description="Helical" evidence="2">
    <location>
        <begin position="153"/>
        <end position="172"/>
    </location>
</feature>
<dbReference type="PANTHER" id="PTHR32309">
    <property type="entry name" value="TYROSINE-PROTEIN KINASE"/>
    <property type="match status" value="1"/>
</dbReference>
<dbReference type="Proteomes" id="UP000479241">
    <property type="component" value="Unassembled WGS sequence"/>
</dbReference>
<dbReference type="AlphaFoldDB" id="A0A6L9VY05"/>
<reference evidence="4 5" key="1">
    <citation type="submission" date="2019-12" db="EMBL/GenBank/DDBJ databases">
        <title>the WGS of Blastococcus saxobsidens 67B17.</title>
        <authorList>
            <person name="Jiang Z."/>
        </authorList>
    </citation>
    <scope>NUCLEOTIDE SEQUENCE [LARGE SCALE GENOMIC DNA]</scope>
    <source>
        <strain evidence="4 5">67B17</strain>
    </source>
</reference>
<dbReference type="PANTHER" id="PTHR32309:SF13">
    <property type="entry name" value="FERRIC ENTEROBACTIN TRANSPORT PROTEIN FEPE"/>
    <property type="match status" value="1"/>
</dbReference>
<feature type="signal peptide" evidence="3">
    <location>
        <begin position="1"/>
        <end position="28"/>
    </location>
</feature>
<feature type="region of interest" description="Disordered" evidence="1">
    <location>
        <begin position="375"/>
        <end position="413"/>
    </location>
</feature>
<dbReference type="PROSITE" id="PS51257">
    <property type="entry name" value="PROKAR_LIPOPROTEIN"/>
    <property type="match status" value="1"/>
</dbReference>
<organism evidence="4 5">
    <name type="scientific">Blastococcus saxobsidens</name>
    <dbReference type="NCBI Taxonomy" id="138336"/>
    <lineage>
        <taxon>Bacteria</taxon>
        <taxon>Bacillati</taxon>
        <taxon>Actinomycetota</taxon>
        <taxon>Actinomycetes</taxon>
        <taxon>Geodermatophilales</taxon>
        <taxon>Geodermatophilaceae</taxon>
        <taxon>Blastococcus</taxon>
    </lineage>
</organism>
<protein>
    <recommendedName>
        <fullName evidence="6">Capsular polysaccharide biosynthesis protein</fullName>
    </recommendedName>
</protein>
<keyword evidence="2" id="KW-1133">Transmembrane helix</keyword>
<proteinExistence type="predicted"/>
<evidence type="ECO:0000256" key="2">
    <source>
        <dbReference type="SAM" id="Phobius"/>
    </source>
</evidence>
<dbReference type="GO" id="GO:0004713">
    <property type="term" value="F:protein tyrosine kinase activity"/>
    <property type="evidence" value="ECO:0007669"/>
    <property type="project" value="TreeGrafter"/>
</dbReference>
<feature type="compositionally biased region" description="Polar residues" evidence="1">
    <location>
        <begin position="404"/>
        <end position="413"/>
    </location>
</feature>
<comment type="caution">
    <text evidence="4">The sequence shown here is derived from an EMBL/GenBank/DDBJ whole genome shotgun (WGS) entry which is preliminary data.</text>
</comment>
<evidence type="ECO:0000313" key="4">
    <source>
        <dbReference type="EMBL" id="NEK84284.1"/>
    </source>
</evidence>
<evidence type="ECO:0000256" key="1">
    <source>
        <dbReference type="SAM" id="MobiDB-lite"/>
    </source>
</evidence>
<evidence type="ECO:0000256" key="3">
    <source>
        <dbReference type="SAM" id="SignalP"/>
    </source>
</evidence>
<sequence>MLSALRRHWMLALLSALATFAGCVVALAAVPSSFTATSVAAMTPRPGSEARADLLLLTIPNYAALATSQATATELAAEYGRAPADIQDAIRVDNPPSSNTLLVSVSWQDPDTAAQLANSVTDVIVRSARTDPVLRAEVIADATAPSEASWPPWRGGLILGALLALTVGLLAARLAELRRQRLATPEQVARVFAERGVRAPLLLAASDIADTVPRFLAGVVDEAVSSRRNAGSTVVGVLVVGTVDAQQLASVSALAATLRERGRRVVVALDEHDPESIRRSHLRERRLTADRAAATGVMSLEELDGGPGRRKRAGLVLIVSDRPDRLADALDETSVGVVTMVMEEAPVLLLRAGIRVLRRQQVDHLAAVHWQRPVRSTDQAVSDAPSRPGSARAGAAPVLDRAPTSASDTSHSS</sequence>
<keyword evidence="2" id="KW-0472">Membrane</keyword>
<dbReference type="RefSeq" id="WP_163201706.1">
    <property type="nucleotide sequence ID" value="NZ_JAAGWG010000001.1"/>
</dbReference>
<dbReference type="GO" id="GO:0005886">
    <property type="term" value="C:plasma membrane"/>
    <property type="evidence" value="ECO:0007669"/>
    <property type="project" value="TreeGrafter"/>
</dbReference>
<gene>
    <name evidence="4" type="ORF">GCU60_00640</name>
</gene>
<dbReference type="InterPro" id="IPR050445">
    <property type="entry name" value="Bact_polysacc_biosynth/exp"/>
</dbReference>
<keyword evidence="3" id="KW-0732">Signal</keyword>
<accession>A0A6L9VY05</accession>
<evidence type="ECO:0008006" key="6">
    <source>
        <dbReference type="Google" id="ProtNLM"/>
    </source>
</evidence>